<comment type="similarity">
    <text evidence="7 8">Belongs to the APS kinase family.</text>
</comment>
<keyword evidence="5 7" id="KW-0547">Nucleotide-binding</keyword>
<dbReference type="EMBL" id="CP031222">
    <property type="protein sequence ID" value="AXI04650.1"/>
    <property type="molecule type" value="Genomic_DNA"/>
</dbReference>
<dbReference type="Proteomes" id="UP000253940">
    <property type="component" value="Chromosome"/>
</dbReference>
<dbReference type="InterPro" id="IPR002891">
    <property type="entry name" value="APS"/>
</dbReference>
<evidence type="ECO:0000259" key="9">
    <source>
        <dbReference type="Pfam" id="PF01583"/>
    </source>
</evidence>
<dbReference type="KEGG" id="mbah:HYN46_10215"/>
<name>A0A345PBJ1_9GAMM</name>
<dbReference type="EC" id="2.7.1.25" evidence="3 7"/>
<evidence type="ECO:0000313" key="10">
    <source>
        <dbReference type="EMBL" id="AXI04650.1"/>
    </source>
</evidence>
<dbReference type="GO" id="GO:0019379">
    <property type="term" value="P:sulfate assimilation, phosphoadenylyl sulfate reduction by phosphoadenylyl-sulfate reductase (thioredoxin)"/>
    <property type="evidence" value="ECO:0007669"/>
    <property type="project" value="TreeGrafter"/>
</dbReference>
<dbReference type="GO" id="GO:0005737">
    <property type="term" value="C:cytoplasm"/>
    <property type="evidence" value="ECO:0007669"/>
    <property type="project" value="TreeGrafter"/>
</dbReference>
<dbReference type="PANTHER" id="PTHR42700">
    <property type="entry name" value="SULFATE ADENYLYLTRANSFERASE"/>
    <property type="match status" value="1"/>
</dbReference>
<accession>A0A345PBJ1</accession>
<evidence type="ECO:0000256" key="6">
    <source>
        <dbReference type="ARBA" id="ARBA00022840"/>
    </source>
</evidence>
<comment type="pathway">
    <text evidence="2 7 8">Sulfur metabolism; hydrogen sulfide biosynthesis; sulfite from sulfate: step 2/3.</text>
</comment>
<evidence type="ECO:0000256" key="5">
    <source>
        <dbReference type="ARBA" id="ARBA00022741"/>
    </source>
</evidence>
<evidence type="ECO:0000256" key="7">
    <source>
        <dbReference type="HAMAP-Rule" id="MF_00065"/>
    </source>
</evidence>
<feature type="active site" description="Phosphoserine intermediate" evidence="7">
    <location>
        <position position="107"/>
    </location>
</feature>
<dbReference type="NCBIfam" id="NF003013">
    <property type="entry name" value="PRK03846.1"/>
    <property type="match status" value="1"/>
</dbReference>
<dbReference type="InterPro" id="IPR027417">
    <property type="entry name" value="P-loop_NTPase"/>
</dbReference>
<keyword evidence="7" id="KW-0597">Phosphoprotein</keyword>
<dbReference type="InterPro" id="IPR050512">
    <property type="entry name" value="Sulf_AdTrans/APS_kinase"/>
</dbReference>
<dbReference type="CDD" id="cd02027">
    <property type="entry name" value="APSK"/>
    <property type="match status" value="1"/>
</dbReference>
<dbReference type="Pfam" id="PF01583">
    <property type="entry name" value="APS_kinase"/>
    <property type="match status" value="1"/>
</dbReference>
<keyword evidence="6 7" id="KW-0067">ATP-binding</keyword>
<dbReference type="PANTHER" id="PTHR42700:SF3">
    <property type="entry name" value="BIFUNCTIONAL SAT_APS KINASE-RELATED"/>
    <property type="match status" value="1"/>
</dbReference>
<feature type="binding site" evidence="7">
    <location>
        <begin position="33"/>
        <end position="40"/>
    </location>
    <ligand>
        <name>ATP</name>
        <dbReference type="ChEBI" id="CHEBI:30616"/>
    </ligand>
</feature>
<dbReference type="GO" id="GO:0070814">
    <property type="term" value="P:hydrogen sulfide biosynthetic process"/>
    <property type="evidence" value="ECO:0007669"/>
    <property type="project" value="UniProtKB-UniRule"/>
</dbReference>
<dbReference type="InterPro" id="IPR059117">
    <property type="entry name" value="APS_kinase_dom"/>
</dbReference>
<evidence type="ECO:0000256" key="3">
    <source>
        <dbReference type="ARBA" id="ARBA00012121"/>
    </source>
</evidence>
<keyword evidence="7 8" id="KW-0418">Kinase</keyword>
<dbReference type="UniPathway" id="UPA00140">
    <property type="reaction ID" value="UER00205"/>
</dbReference>
<comment type="catalytic activity">
    <reaction evidence="1 7 8">
        <text>adenosine 5'-phosphosulfate + ATP = 3'-phosphoadenylyl sulfate + ADP + H(+)</text>
        <dbReference type="Rhea" id="RHEA:24152"/>
        <dbReference type="ChEBI" id="CHEBI:15378"/>
        <dbReference type="ChEBI" id="CHEBI:30616"/>
        <dbReference type="ChEBI" id="CHEBI:58243"/>
        <dbReference type="ChEBI" id="CHEBI:58339"/>
        <dbReference type="ChEBI" id="CHEBI:456216"/>
        <dbReference type="EC" id="2.7.1.25"/>
    </reaction>
</comment>
<dbReference type="GO" id="GO:0005524">
    <property type="term" value="F:ATP binding"/>
    <property type="evidence" value="ECO:0007669"/>
    <property type="project" value="UniProtKB-UniRule"/>
</dbReference>
<evidence type="ECO:0000256" key="2">
    <source>
        <dbReference type="ARBA" id="ARBA00004806"/>
    </source>
</evidence>
<dbReference type="HAMAP" id="MF_00065">
    <property type="entry name" value="Adenylyl_sulf_kinase"/>
    <property type="match status" value="1"/>
</dbReference>
<evidence type="ECO:0000256" key="4">
    <source>
        <dbReference type="ARBA" id="ARBA00022679"/>
    </source>
</evidence>
<protein>
    <recommendedName>
        <fullName evidence="3 7">Adenylyl-sulfate kinase</fullName>
        <ecNumber evidence="3 7">2.7.1.25</ecNumber>
    </recommendedName>
    <alternativeName>
        <fullName evidence="7">APS kinase</fullName>
    </alternativeName>
    <alternativeName>
        <fullName evidence="7">ATP adenosine-5'-phosphosulfate 3'-phosphotransferase</fullName>
    </alternativeName>
    <alternativeName>
        <fullName evidence="7">Adenosine-5'-phosphosulfate kinase</fullName>
    </alternativeName>
</protein>
<reference evidence="10 11" key="1">
    <citation type="submission" date="2018-07" db="EMBL/GenBank/DDBJ databases">
        <title>Genome sequencing of Moraxellaceae gen. HYN0046.</title>
        <authorList>
            <person name="Kim M."/>
            <person name="Yi H."/>
        </authorList>
    </citation>
    <scope>NUCLEOTIDE SEQUENCE [LARGE SCALE GENOMIC DNA]</scope>
    <source>
        <strain evidence="10 11">HYN0046</strain>
    </source>
</reference>
<gene>
    <name evidence="7 10" type="primary">cysC</name>
    <name evidence="10" type="ORF">HYN46_10215</name>
</gene>
<keyword evidence="4 7" id="KW-0808">Transferase</keyword>
<dbReference type="Gene3D" id="3.40.50.300">
    <property type="entry name" value="P-loop containing nucleotide triphosphate hydrolases"/>
    <property type="match status" value="1"/>
</dbReference>
<dbReference type="SUPFAM" id="SSF52540">
    <property type="entry name" value="P-loop containing nucleoside triphosphate hydrolases"/>
    <property type="match status" value="1"/>
</dbReference>
<feature type="domain" description="APS kinase" evidence="9">
    <location>
        <begin position="26"/>
        <end position="174"/>
    </location>
</feature>
<comment type="function">
    <text evidence="7 8">Catalyzes the synthesis of activated sulfate.</text>
</comment>
<evidence type="ECO:0000256" key="8">
    <source>
        <dbReference type="RuleBase" id="RU004347"/>
    </source>
</evidence>
<evidence type="ECO:0000256" key="1">
    <source>
        <dbReference type="ARBA" id="ARBA00001823"/>
    </source>
</evidence>
<dbReference type="GO" id="GO:0004020">
    <property type="term" value="F:adenylylsulfate kinase activity"/>
    <property type="evidence" value="ECO:0007669"/>
    <property type="project" value="UniProtKB-UniRule"/>
</dbReference>
<sequence>MSKNEFVATPSHHFAYNADELPDNPPCCIWLTGLSGAGKSTIAAALHFELSQLGQRVVILDGDVLRSGLNKNLGFSREDRAESVRRAAEAANLMMSAGLTVIVALISPFRDDREKAMNVCPTGSFIEVYVNTDLETCEHRDPKNLYKKARQGLIPEFTGIDSPYEPPLAPHINLSTDGQTPLQSAQKIIDFLAARNI</sequence>
<dbReference type="AlphaFoldDB" id="A0A345PBJ1"/>
<dbReference type="GO" id="GO:0004781">
    <property type="term" value="F:sulfate adenylyltransferase (ATP) activity"/>
    <property type="evidence" value="ECO:0007669"/>
    <property type="project" value="TreeGrafter"/>
</dbReference>
<proteinExistence type="inferred from homology"/>
<dbReference type="OrthoDB" id="9804504at2"/>
<evidence type="ECO:0000313" key="11">
    <source>
        <dbReference type="Proteomes" id="UP000253940"/>
    </source>
</evidence>
<dbReference type="GO" id="GO:0010134">
    <property type="term" value="P:sulfate assimilation via adenylyl sulfate reduction"/>
    <property type="evidence" value="ECO:0007669"/>
    <property type="project" value="TreeGrafter"/>
</dbReference>
<keyword evidence="11" id="KW-1185">Reference proteome</keyword>
<organism evidence="10 11">
    <name type="scientific">Aquirhabdus parva</name>
    <dbReference type="NCBI Taxonomy" id="2283318"/>
    <lineage>
        <taxon>Bacteria</taxon>
        <taxon>Pseudomonadati</taxon>
        <taxon>Pseudomonadota</taxon>
        <taxon>Gammaproteobacteria</taxon>
        <taxon>Moraxellales</taxon>
        <taxon>Moraxellaceae</taxon>
        <taxon>Aquirhabdus</taxon>
    </lineage>
</organism>
<dbReference type="NCBIfam" id="TIGR00455">
    <property type="entry name" value="apsK"/>
    <property type="match status" value="1"/>
</dbReference>